<keyword evidence="4" id="KW-0813">Transport</keyword>
<dbReference type="Gene3D" id="3.40.50.1980">
    <property type="entry name" value="Nitrogenase molybdenum iron protein domain"/>
    <property type="match status" value="2"/>
</dbReference>
<feature type="region of interest" description="Disordered" evidence="15">
    <location>
        <begin position="303"/>
        <end position="350"/>
    </location>
</feature>
<dbReference type="GO" id="GO:0016020">
    <property type="term" value="C:membrane"/>
    <property type="evidence" value="ECO:0007669"/>
    <property type="project" value="InterPro"/>
</dbReference>
<comment type="similarity">
    <text evidence="2">Belongs to the bacterial solute-binding protein 8 family.</text>
</comment>
<evidence type="ECO:0000256" key="2">
    <source>
        <dbReference type="ARBA" id="ARBA00008814"/>
    </source>
</evidence>
<dbReference type="Proteomes" id="UP000306509">
    <property type="component" value="Unassembled WGS sequence"/>
</dbReference>
<evidence type="ECO:0000256" key="3">
    <source>
        <dbReference type="ARBA" id="ARBA00015862"/>
    </source>
</evidence>
<dbReference type="SUPFAM" id="SSF53807">
    <property type="entry name" value="Helical backbone' metal receptor"/>
    <property type="match status" value="1"/>
</dbReference>
<dbReference type="STRING" id="180332.GCA_000797495_04511"/>
<dbReference type="PROSITE" id="PS51257">
    <property type="entry name" value="PROKAR_LIPOPROTEIN"/>
    <property type="match status" value="1"/>
</dbReference>
<keyword evidence="6" id="KW-0349">Heme</keyword>
<evidence type="ECO:0000313" key="18">
    <source>
        <dbReference type="EMBL" id="TLD02703.1"/>
    </source>
</evidence>
<evidence type="ECO:0000256" key="15">
    <source>
        <dbReference type="SAM" id="MobiDB-lite"/>
    </source>
</evidence>
<dbReference type="GO" id="GO:0020037">
    <property type="term" value="F:heme binding"/>
    <property type="evidence" value="ECO:0007669"/>
    <property type="project" value="InterPro"/>
</dbReference>
<feature type="chain" id="PRO_5038664625" description="High-affinity heme uptake system protein IsdE" evidence="16">
    <location>
        <begin position="25"/>
        <end position="350"/>
    </location>
</feature>
<organism evidence="18 19">
    <name type="scientific">Robinsoniella peoriensis</name>
    <dbReference type="NCBI Taxonomy" id="180332"/>
    <lineage>
        <taxon>Bacteria</taxon>
        <taxon>Bacillati</taxon>
        <taxon>Bacillota</taxon>
        <taxon>Clostridia</taxon>
        <taxon>Lachnospirales</taxon>
        <taxon>Lachnospiraceae</taxon>
        <taxon>Robinsoniella</taxon>
    </lineage>
</organism>
<dbReference type="GO" id="GO:0046872">
    <property type="term" value="F:metal ion binding"/>
    <property type="evidence" value="ECO:0007669"/>
    <property type="project" value="UniProtKB-KW"/>
</dbReference>
<evidence type="ECO:0000259" key="17">
    <source>
        <dbReference type="PROSITE" id="PS50983"/>
    </source>
</evidence>
<name>A0A4U8QET6_9FIRM</name>
<keyword evidence="12" id="KW-0449">Lipoprotein</keyword>
<evidence type="ECO:0000256" key="1">
    <source>
        <dbReference type="ARBA" id="ARBA00001970"/>
    </source>
</evidence>
<keyword evidence="9" id="KW-0408">Iron</keyword>
<evidence type="ECO:0000256" key="12">
    <source>
        <dbReference type="ARBA" id="ARBA00023288"/>
    </source>
</evidence>
<dbReference type="NCBIfam" id="TIGR03659">
    <property type="entry name" value="IsdE"/>
    <property type="match status" value="1"/>
</dbReference>
<keyword evidence="5" id="KW-1003">Cell membrane</keyword>
<sequence length="350" mass="38957" precursor="true">MIKRKLLKKAGILLLGLFTMVTLGGCVDQTQGNKTLSQTADVTDSLRIAATSMATVAICEKLDLDLAGVPKSSLTTLPDRYKDVEVIGTPMSPDMEILKSIKPDWVLSPSSLQSDLQSKYEAAGLDYAFLNLKSVPGMYKSIQELGQLFDREEEAEVLVNEFLDFYNSYKDKNADQEKPRVLVLMGLPGSYIVATENSYVGSLVELAGGINVYEGSDQEFLTANTEDMKSKDPDIILRTAHAMPDQVVKMFADEFETNDIWKHFSAVKEGRVYDLSYDKFGMSATFNYPEALEELQPILYPESGSSVKKEDALKDTENLSEEITEDKTENITEDKTEDKTENEEQTHGSN</sequence>
<dbReference type="GO" id="GO:0071281">
    <property type="term" value="P:cellular response to iron ion"/>
    <property type="evidence" value="ECO:0007669"/>
    <property type="project" value="TreeGrafter"/>
</dbReference>
<evidence type="ECO:0000256" key="5">
    <source>
        <dbReference type="ARBA" id="ARBA00022475"/>
    </source>
</evidence>
<evidence type="ECO:0000256" key="11">
    <source>
        <dbReference type="ARBA" id="ARBA00023139"/>
    </source>
</evidence>
<keyword evidence="19" id="KW-1185">Reference proteome</keyword>
<dbReference type="AlphaFoldDB" id="A0A4U8QET6"/>
<evidence type="ECO:0000256" key="16">
    <source>
        <dbReference type="SAM" id="SignalP"/>
    </source>
</evidence>
<dbReference type="InterPro" id="IPR002491">
    <property type="entry name" value="ABC_transptr_periplasmic_BD"/>
</dbReference>
<dbReference type="InterPro" id="IPR050902">
    <property type="entry name" value="ABC_Transporter_SBP"/>
</dbReference>
<evidence type="ECO:0000256" key="10">
    <source>
        <dbReference type="ARBA" id="ARBA00023136"/>
    </source>
</evidence>
<evidence type="ECO:0000313" key="19">
    <source>
        <dbReference type="Proteomes" id="UP000306509"/>
    </source>
</evidence>
<evidence type="ECO:0000256" key="9">
    <source>
        <dbReference type="ARBA" id="ARBA00023004"/>
    </source>
</evidence>
<keyword evidence="10" id="KW-0472">Membrane</keyword>
<dbReference type="Pfam" id="PF01497">
    <property type="entry name" value="Peripla_BP_2"/>
    <property type="match status" value="1"/>
</dbReference>
<keyword evidence="7" id="KW-0479">Metal-binding</keyword>
<dbReference type="EMBL" id="QGQD01000006">
    <property type="protein sequence ID" value="TLD02703.1"/>
    <property type="molecule type" value="Genomic_DNA"/>
</dbReference>
<evidence type="ECO:0000256" key="14">
    <source>
        <dbReference type="ARBA" id="ARBA00031463"/>
    </source>
</evidence>
<feature type="compositionally biased region" description="Basic and acidic residues" evidence="15">
    <location>
        <begin position="325"/>
        <end position="350"/>
    </location>
</feature>
<gene>
    <name evidence="18" type="primary">isdE_1</name>
    <name evidence="18" type="ORF">DSM106044_00201</name>
</gene>
<feature type="domain" description="Fe/B12 periplasmic-binding" evidence="17">
    <location>
        <begin position="47"/>
        <end position="303"/>
    </location>
</feature>
<dbReference type="PROSITE" id="PS50983">
    <property type="entry name" value="FE_B12_PBP"/>
    <property type="match status" value="1"/>
</dbReference>
<keyword evidence="8 16" id="KW-0732">Signal</keyword>
<evidence type="ECO:0000256" key="7">
    <source>
        <dbReference type="ARBA" id="ARBA00022723"/>
    </source>
</evidence>
<evidence type="ECO:0000256" key="6">
    <source>
        <dbReference type="ARBA" id="ARBA00022617"/>
    </source>
</evidence>
<feature type="compositionally biased region" description="Basic and acidic residues" evidence="15">
    <location>
        <begin position="307"/>
        <end position="317"/>
    </location>
</feature>
<protein>
    <recommendedName>
        <fullName evidence="3">High-affinity heme uptake system protein IsdE</fullName>
    </recommendedName>
    <alternativeName>
        <fullName evidence="14">Iron-regulated surface determinant protein E</fullName>
    </alternativeName>
    <alternativeName>
        <fullName evidence="13">Staphylococcal iron-regulated protein F</fullName>
    </alternativeName>
</protein>
<evidence type="ECO:0000256" key="4">
    <source>
        <dbReference type="ARBA" id="ARBA00022448"/>
    </source>
</evidence>
<comment type="caution">
    <text evidence="18">The sequence shown here is derived from an EMBL/GenBank/DDBJ whole genome shotgun (WGS) entry which is preliminary data.</text>
</comment>
<evidence type="ECO:0000256" key="8">
    <source>
        <dbReference type="ARBA" id="ARBA00022729"/>
    </source>
</evidence>
<dbReference type="GO" id="GO:0015886">
    <property type="term" value="P:heme transport"/>
    <property type="evidence" value="ECO:0007669"/>
    <property type="project" value="InterPro"/>
</dbReference>
<dbReference type="PANTHER" id="PTHR30535:SF36">
    <property type="entry name" value="HIGH-AFFINITY HEME UPTAKE SYSTEM PROTEIN ISDE"/>
    <property type="match status" value="1"/>
</dbReference>
<reference evidence="18 19" key="1">
    <citation type="journal article" date="2019" name="Anaerobe">
        <title>Detection of Robinsoniella peoriensis in multiple bone samples of a trauma patient.</title>
        <authorList>
            <person name="Schrottner P."/>
            <person name="Hartwich K."/>
            <person name="Bunk B."/>
            <person name="Schober I."/>
            <person name="Helbig S."/>
            <person name="Rudolph W.W."/>
            <person name="Gunzer F."/>
        </authorList>
    </citation>
    <scope>NUCLEOTIDE SEQUENCE [LARGE SCALE GENOMIC DNA]</scope>
    <source>
        <strain evidence="18 19">DSM 106044</strain>
    </source>
</reference>
<keyword evidence="11" id="KW-0564">Palmitate</keyword>
<dbReference type="PANTHER" id="PTHR30535">
    <property type="entry name" value="VITAMIN B12-BINDING PROTEIN"/>
    <property type="match status" value="1"/>
</dbReference>
<comment type="cofactor">
    <cofactor evidence="1">
        <name>heme b</name>
        <dbReference type="ChEBI" id="CHEBI:60344"/>
    </cofactor>
</comment>
<accession>A0A4U8QET6</accession>
<evidence type="ECO:0000256" key="13">
    <source>
        <dbReference type="ARBA" id="ARBA00031148"/>
    </source>
</evidence>
<proteinExistence type="inferred from homology"/>
<feature type="signal peptide" evidence="16">
    <location>
        <begin position="1"/>
        <end position="24"/>
    </location>
</feature>
<dbReference type="InterPro" id="IPR019957">
    <property type="entry name" value="ABC_transptr_haem-bd_IsdE"/>
</dbReference>